<dbReference type="InterPro" id="IPR023214">
    <property type="entry name" value="HAD_sf"/>
</dbReference>
<accession>A0A2S4LTZ4</accession>
<dbReference type="SFLD" id="SFLDG01129">
    <property type="entry name" value="C1.5:_HAD__Beta-PGM__Phosphata"/>
    <property type="match status" value="1"/>
</dbReference>
<dbReference type="Pfam" id="PF00702">
    <property type="entry name" value="Hydrolase"/>
    <property type="match status" value="1"/>
</dbReference>
<dbReference type="InterPro" id="IPR036412">
    <property type="entry name" value="HAD-like_sf"/>
</dbReference>
<dbReference type="InterPro" id="IPR006439">
    <property type="entry name" value="HAD-SF_hydro_IA"/>
</dbReference>
<keyword evidence="2" id="KW-1185">Reference proteome</keyword>
<protein>
    <submittedName>
        <fullName evidence="1">Putative hydrolase of the HAD superfamily</fullName>
    </submittedName>
</protein>
<organism evidence="1 2">
    <name type="scientific">Bosea psychrotolerans</name>
    <dbReference type="NCBI Taxonomy" id="1871628"/>
    <lineage>
        <taxon>Bacteria</taxon>
        <taxon>Pseudomonadati</taxon>
        <taxon>Pseudomonadota</taxon>
        <taxon>Alphaproteobacteria</taxon>
        <taxon>Hyphomicrobiales</taxon>
        <taxon>Boseaceae</taxon>
        <taxon>Bosea</taxon>
    </lineage>
</organism>
<reference evidence="1 2" key="1">
    <citation type="submission" date="2018-01" db="EMBL/GenBank/DDBJ databases">
        <title>Genomic Encyclopedia of Type Strains, Phase III (KMG-III): the genomes of soil and plant-associated and newly described type strains.</title>
        <authorList>
            <person name="Whitman W."/>
        </authorList>
    </citation>
    <scope>NUCLEOTIDE SEQUENCE [LARGE SCALE GENOMIC DNA]</scope>
    <source>
        <strain evidence="1 2">1131</strain>
    </source>
</reference>
<dbReference type="PANTHER" id="PTHR43611:SF3">
    <property type="entry name" value="FLAVIN MONONUCLEOTIDE HYDROLASE 1, CHLOROPLATIC"/>
    <property type="match status" value="1"/>
</dbReference>
<comment type="caution">
    <text evidence="1">The sequence shown here is derived from an EMBL/GenBank/DDBJ whole genome shotgun (WGS) entry which is preliminary data.</text>
</comment>
<evidence type="ECO:0000313" key="2">
    <source>
        <dbReference type="Proteomes" id="UP000236919"/>
    </source>
</evidence>
<dbReference type="Gene3D" id="3.40.50.1000">
    <property type="entry name" value="HAD superfamily/HAD-like"/>
    <property type="match status" value="1"/>
</dbReference>
<dbReference type="SUPFAM" id="SSF56784">
    <property type="entry name" value="HAD-like"/>
    <property type="match status" value="1"/>
</dbReference>
<dbReference type="AlphaFoldDB" id="A0A2S4LTZ4"/>
<dbReference type="GO" id="GO:0016787">
    <property type="term" value="F:hydrolase activity"/>
    <property type="evidence" value="ECO:0007669"/>
    <property type="project" value="UniProtKB-KW"/>
</dbReference>
<proteinExistence type="predicted"/>
<sequence>MRRALLVDVDGVLVRGRPGDGRPWTSELRQDLGLDPDLLHQHFFAKHWPDIVIGRAALEEKLAPVLAEIAPHLTYQDFTAYWFANDARLDVELLAALDLLRSSGITIALATNQEHVRARHLIGSLGLSRHIDDIFYSAAIGARKPEPAFFRAVQDKLGLKGQALLLLDDSFENVEAARRLGWQAIHWAYGSRLDREMARLIGAGNLR</sequence>
<dbReference type="NCBIfam" id="TIGR01509">
    <property type="entry name" value="HAD-SF-IA-v3"/>
    <property type="match status" value="1"/>
</dbReference>
<dbReference type="OrthoDB" id="9807742at2"/>
<dbReference type="Proteomes" id="UP000236919">
    <property type="component" value="Unassembled WGS sequence"/>
</dbReference>
<gene>
    <name evidence="1" type="ORF">CYD53_12923</name>
</gene>
<keyword evidence="1" id="KW-0378">Hydrolase</keyword>
<evidence type="ECO:0000313" key="1">
    <source>
        <dbReference type="EMBL" id="POR45855.1"/>
    </source>
</evidence>
<dbReference type="EMBL" id="PQFZ01000029">
    <property type="protein sequence ID" value="POR45855.1"/>
    <property type="molecule type" value="Genomic_DNA"/>
</dbReference>
<dbReference type="NCBIfam" id="TIGR01549">
    <property type="entry name" value="HAD-SF-IA-v1"/>
    <property type="match status" value="1"/>
</dbReference>
<dbReference type="PANTHER" id="PTHR43611">
    <property type="entry name" value="ALPHA-D-GLUCOSE 1-PHOSPHATE PHOSPHATASE"/>
    <property type="match status" value="1"/>
</dbReference>
<name>A0A2S4LTZ4_9HYPH</name>
<dbReference type="PRINTS" id="PR00413">
    <property type="entry name" value="HADHALOGNASE"/>
</dbReference>
<dbReference type="SFLD" id="SFLDS00003">
    <property type="entry name" value="Haloacid_Dehalogenase"/>
    <property type="match status" value="1"/>
</dbReference>